<reference evidence="4" key="1">
    <citation type="journal article" date="2021" name="Nat. Commun.">
        <title>Genetic determinants of endophytism in the Arabidopsis root mycobiome.</title>
        <authorList>
            <person name="Mesny F."/>
            <person name="Miyauchi S."/>
            <person name="Thiergart T."/>
            <person name="Pickel B."/>
            <person name="Atanasova L."/>
            <person name="Karlsson M."/>
            <person name="Huettel B."/>
            <person name="Barry K.W."/>
            <person name="Haridas S."/>
            <person name="Chen C."/>
            <person name="Bauer D."/>
            <person name="Andreopoulos W."/>
            <person name="Pangilinan J."/>
            <person name="LaButti K."/>
            <person name="Riley R."/>
            <person name="Lipzen A."/>
            <person name="Clum A."/>
            <person name="Drula E."/>
            <person name="Henrissat B."/>
            <person name="Kohler A."/>
            <person name="Grigoriev I.V."/>
            <person name="Martin F.M."/>
            <person name="Hacquard S."/>
        </authorList>
    </citation>
    <scope>NUCLEOTIDE SEQUENCE</scope>
    <source>
        <strain evidence="4">MPI-SDFR-AT-0120</strain>
    </source>
</reference>
<feature type="domain" description="Peptidase A2" evidence="3">
    <location>
        <begin position="808"/>
        <end position="821"/>
    </location>
</feature>
<sequence>MMESLAAIGLAGNIIQFISFSSVLISKSRDIHQSASGVSSDIVDLRLVARDIKTFSDKVVSHGQPRNQYSNIADRCSLVANELLDAISEVQNKRNPHTGQRPPTKWHSFRKALKYVWKKEHIEELRQRLQTLRDQMTMHLVHTSNTGQTRLLDILENWEKRNATSGHTVTNEIRKLDAQLHDIQTRISHICDDDYWTKLRSCLADITFQVQQTSQRHTIIASLRYDYMEIRHDAIIDAHSRTFDWIFHPSKLGPHDPRSRIKYSTWLESSGKVYWVTGKPGSGKSTLMKYLFDHRETIRRLQVWAGGSPLVRVSFYFWISGHQMQKSMEGLLRTMLYHLLQACPNLIPLLCSPRWSTSTESPEKPPTASWTLTELQNAFAIFKEQHAVATKFYFHIDGLDEYNGESWDIIAPLKDLATCPHVKLCLSSRPWNAFHDAFGQLNPDLLRLHDLTQEDIELFARESLQSCLPNMEYSSYLFDDLIHDIRRRAQGVFLWVRLAVRSLRDGIANEDPLPIIHERLRAIPTDLEEFFELMLESVDVIYRPRMAHTFITALRSDEPLNVIQHYFLEHDHTIDRNSYPIMQWPTTEIQRKVHQTQRRLNGRFKGLLEPSSIDQIGPRTTVDFLHRTLRDFIQQGQMRKTLEAWAPSHMNPLLSISRALIAEASLIEEFPRDIELRCAVAWASEASFETGDTTAYFKILDQVEYLYERLLPKYLDWPSGTFMLRAAASTGRADYLCYRLAEQSLTVDPNRILKHAIDLPLGSKESFDDYMMWEPCWAGVNSLPGPLFQDKMCKDPSILATCPSVAVVKLLIDNGADPTVLFNGFSALDSFLGRLLSLIDGDSEEDVWEIFQVVLNMRFLDVKHGLGLWWDLLTRPEHESGRTPRNTLRYFKSLFAAGMKPDIEFETCTGTAFVVLLRSLVVDTTSSACGSGPKTYTNELLKEFLSHGADVSQVDSDPSGHGWLSYVQCELLDQTTTVLRVTRVKELRIFLEYGLNLNSLVPHRETITMWACLLQSIVTSLYQTRSSRSYQQVVCDITVLCLSYGADPHIEDLAKFLRWLGSCDCALTRAEVLEVRHAVDKELAHVDAQSYSSAPRIRSVRASNQDNHYRSGDHRPSGHKRAFESRASHRHEHEHGHEHKRYRYR</sequence>
<gene>
    <name evidence="4" type="ORF">FB567DRAFT_633084</name>
</gene>
<dbReference type="EMBL" id="JAGMVJ010000022">
    <property type="protein sequence ID" value="KAH7073225.1"/>
    <property type="molecule type" value="Genomic_DNA"/>
</dbReference>
<evidence type="ECO:0000313" key="5">
    <source>
        <dbReference type="Proteomes" id="UP000813461"/>
    </source>
</evidence>
<dbReference type="PANTHER" id="PTHR10039">
    <property type="entry name" value="AMELOGENIN"/>
    <property type="match status" value="1"/>
</dbReference>
<dbReference type="GO" id="GO:0006508">
    <property type="term" value="P:proteolysis"/>
    <property type="evidence" value="ECO:0007669"/>
    <property type="project" value="InterPro"/>
</dbReference>
<name>A0A8K0QV74_9PLEO</name>
<dbReference type="Gene3D" id="1.25.40.20">
    <property type="entry name" value="Ankyrin repeat-containing domain"/>
    <property type="match status" value="1"/>
</dbReference>
<dbReference type="InterPro" id="IPR056884">
    <property type="entry name" value="NPHP3-like_N"/>
</dbReference>
<dbReference type="InterPro" id="IPR027417">
    <property type="entry name" value="P-loop_NTPase"/>
</dbReference>
<dbReference type="PROSITE" id="PS50175">
    <property type="entry name" value="ASP_PROT_RETROV"/>
    <property type="match status" value="1"/>
</dbReference>
<accession>A0A8K0QV74</accession>
<dbReference type="PANTHER" id="PTHR10039:SF5">
    <property type="entry name" value="NACHT DOMAIN-CONTAINING PROTEIN"/>
    <property type="match status" value="1"/>
</dbReference>
<dbReference type="Pfam" id="PF24883">
    <property type="entry name" value="NPHP3_N"/>
    <property type="match status" value="1"/>
</dbReference>
<protein>
    <recommendedName>
        <fullName evidence="3">Peptidase A2 domain-containing protein</fullName>
    </recommendedName>
</protein>
<evidence type="ECO:0000259" key="3">
    <source>
        <dbReference type="PROSITE" id="PS50175"/>
    </source>
</evidence>
<dbReference type="InterPro" id="IPR056693">
    <property type="entry name" value="DUF7791"/>
</dbReference>
<dbReference type="Gene3D" id="3.40.50.300">
    <property type="entry name" value="P-loop containing nucleotide triphosphate hydrolases"/>
    <property type="match status" value="1"/>
</dbReference>
<feature type="region of interest" description="Disordered" evidence="2">
    <location>
        <begin position="1095"/>
        <end position="1145"/>
    </location>
</feature>
<dbReference type="GO" id="GO:0004190">
    <property type="term" value="F:aspartic-type endopeptidase activity"/>
    <property type="evidence" value="ECO:0007669"/>
    <property type="project" value="InterPro"/>
</dbReference>
<dbReference type="InterPro" id="IPR036770">
    <property type="entry name" value="Ankyrin_rpt-contain_sf"/>
</dbReference>
<dbReference type="Pfam" id="PF25053">
    <property type="entry name" value="DUF7791"/>
    <property type="match status" value="1"/>
</dbReference>
<dbReference type="InterPro" id="IPR001995">
    <property type="entry name" value="Peptidase_A2_cat"/>
</dbReference>
<evidence type="ECO:0000256" key="2">
    <source>
        <dbReference type="SAM" id="MobiDB-lite"/>
    </source>
</evidence>
<dbReference type="SUPFAM" id="SSF52540">
    <property type="entry name" value="P-loop containing nucleoside triphosphate hydrolases"/>
    <property type="match status" value="1"/>
</dbReference>
<organism evidence="4 5">
    <name type="scientific">Paraphoma chrysanthemicola</name>
    <dbReference type="NCBI Taxonomy" id="798071"/>
    <lineage>
        <taxon>Eukaryota</taxon>
        <taxon>Fungi</taxon>
        <taxon>Dikarya</taxon>
        <taxon>Ascomycota</taxon>
        <taxon>Pezizomycotina</taxon>
        <taxon>Dothideomycetes</taxon>
        <taxon>Pleosporomycetidae</taxon>
        <taxon>Pleosporales</taxon>
        <taxon>Pleosporineae</taxon>
        <taxon>Phaeosphaeriaceae</taxon>
        <taxon>Paraphoma</taxon>
    </lineage>
</organism>
<dbReference type="OrthoDB" id="443402at2759"/>
<feature type="compositionally biased region" description="Basic and acidic residues" evidence="2">
    <location>
        <begin position="1107"/>
        <end position="1137"/>
    </location>
</feature>
<comment type="caution">
    <text evidence="4">The sequence shown here is derived from an EMBL/GenBank/DDBJ whole genome shotgun (WGS) entry which is preliminary data.</text>
</comment>
<keyword evidence="1" id="KW-0677">Repeat</keyword>
<dbReference type="Proteomes" id="UP000813461">
    <property type="component" value="Unassembled WGS sequence"/>
</dbReference>
<keyword evidence="5" id="KW-1185">Reference proteome</keyword>
<proteinExistence type="predicted"/>
<dbReference type="AlphaFoldDB" id="A0A8K0QV74"/>
<evidence type="ECO:0000313" key="4">
    <source>
        <dbReference type="EMBL" id="KAH7073225.1"/>
    </source>
</evidence>
<evidence type="ECO:0000256" key="1">
    <source>
        <dbReference type="ARBA" id="ARBA00022737"/>
    </source>
</evidence>